<dbReference type="SUPFAM" id="SSF55874">
    <property type="entry name" value="ATPase domain of HSP90 chaperone/DNA topoisomerase II/histidine kinase"/>
    <property type="match status" value="2"/>
</dbReference>
<evidence type="ECO:0000259" key="7">
    <source>
        <dbReference type="PROSITE" id="PS50112"/>
    </source>
</evidence>
<dbReference type="InterPro" id="IPR000700">
    <property type="entry name" value="PAS-assoc_C"/>
</dbReference>
<feature type="domain" description="PAS" evidence="7">
    <location>
        <begin position="603"/>
        <end position="673"/>
    </location>
</feature>
<dbReference type="PROSITE" id="PS50112">
    <property type="entry name" value="PAS"/>
    <property type="match status" value="2"/>
</dbReference>
<name>A0ABU6CV27_9GAMM</name>
<dbReference type="Gene3D" id="3.40.50.2300">
    <property type="match status" value="1"/>
</dbReference>
<feature type="domain" description="PAC" evidence="8">
    <location>
        <begin position="677"/>
        <end position="729"/>
    </location>
</feature>
<keyword evidence="9" id="KW-0067">ATP-binding</keyword>
<dbReference type="Gene3D" id="3.30.565.10">
    <property type="entry name" value="Histidine kinase-like ATPase, C-terminal domain"/>
    <property type="match status" value="2"/>
</dbReference>
<dbReference type="Gene3D" id="1.10.287.130">
    <property type="match status" value="2"/>
</dbReference>
<dbReference type="SMART" id="SM00448">
    <property type="entry name" value="REC"/>
    <property type="match status" value="1"/>
</dbReference>
<dbReference type="InterPro" id="IPR035965">
    <property type="entry name" value="PAS-like_dom_sf"/>
</dbReference>
<keyword evidence="3 4" id="KW-0597">Phosphoprotein</keyword>
<proteinExistence type="predicted"/>
<dbReference type="InterPro" id="IPR000014">
    <property type="entry name" value="PAS"/>
</dbReference>
<evidence type="ECO:0000259" key="6">
    <source>
        <dbReference type="PROSITE" id="PS50110"/>
    </source>
</evidence>
<evidence type="ECO:0000256" key="1">
    <source>
        <dbReference type="ARBA" id="ARBA00000085"/>
    </source>
</evidence>
<dbReference type="Pfam" id="PF13426">
    <property type="entry name" value="PAS_9"/>
    <property type="match status" value="1"/>
</dbReference>
<evidence type="ECO:0000259" key="5">
    <source>
        <dbReference type="PROSITE" id="PS50109"/>
    </source>
</evidence>
<accession>A0ABU6CV27</accession>
<dbReference type="InterPro" id="IPR003661">
    <property type="entry name" value="HisK_dim/P_dom"/>
</dbReference>
<dbReference type="Gene3D" id="3.30.450.20">
    <property type="entry name" value="PAS domain"/>
    <property type="match status" value="2"/>
</dbReference>
<dbReference type="Pfam" id="PF00512">
    <property type="entry name" value="HisKA"/>
    <property type="match status" value="2"/>
</dbReference>
<sequence length="965" mass="106287">MIPDDGRCGATKQVSVRGVCIHEDDAQDVRQQKMARIILDSMYQFLGLLDVDGAVLEINQAALDGAGLTREDVIGKPFWQARWWSVSEEVRQRVREMIAEARSGRFVRCDFEVFGDSHGSRTIAIDFSLTPILDDTGQVAFLLPEGRNITDKITRNAELSRKNNELQAALERLKELDSYKTRFFANVSHELRTPLALILGPVGQLLRDSAGLGERERFRLATIQRNARSLLQQVNDLLDLARIDADRMPMSWVHADVAALVREVMAGFEAAAEDRRITLLLRGERELYADLDRGKFVRVMGNLISNAFKFTPLGGRIACMVERLSPERLLLSVQDNGPGVPDALKQQIFDRFAQGDDGLGVTGSGLGLNIVREFVELHRGTVVVVDAPGGGACFQVELPVLAPQGAIVRKANARDLLELDTAGLALPPERVLLPTTSATADKPRVLVVEDNADLRLFLHDVLADEYHVTLCGDGETAFQATLAEPPDLIITDLMMPHWDGERFIRTLRAVPDLPQVPALVLSARADDALREKLLEELVQDYLIKPFSAQELRARARNLVTLKRSVDILQKALNSQASDILELTASLIGSRQDVQRSLTALQASDRRWLGLYENTAVGIALADRDGRILQANPALQRMLGYGRNEIAGVSLVDITEASQRAIAQRNVHGLFDGDLPGYKVQKRYVKKDGGYLWANVCASRIPAIAEDGPMLAIILEDITLRMEAERSLAATRNELARVARFTAMGELVASIAHEINQPLSAVITNSDAALRWLAHASPNLEEATTALRRVNRDANLAGAVIARIRGFLRAGEIRREQVDVRRMLAELLQMLQIMLTEAEVRVQTELPPGAVSVMADQVQLQQVILNLLVNAVDAMRDLHGRERLLTLTVSAESGGGWVFAVQDNGPGIAPGTEGHLFEAFFSTKPDGLGMGLAISRSIVENHGGRLWIDRNRRPGACFLFTLPDTA</sequence>
<evidence type="ECO:0000256" key="2">
    <source>
        <dbReference type="ARBA" id="ARBA00012438"/>
    </source>
</evidence>
<dbReference type="SMART" id="SM00086">
    <property type="entry name" value="PAC"/>
    <property type="match status" value="2"/>
</dbReference>
<keyword evidence="9" id="KW-0547">Nucleotide-binding</keyword>
<dbReference type="InterPro" id="IPR036890">
    <property type="entry name" value="HATPase_C_sf"/>
</dbReference>
<reference evidence="10" key="1">
    <citation type="submission" date="2023-07" db="EMBL/GenBank/DDBJ databases">
        <title>The carbon used by Thiothrix.</title>
        <authorList>
            <person name="Chen L."/>
        </authorList>
    </citation>
    <scope>NUCLEOTIDE SEQUENCE [LARGE SCALE GENOMIC DNA]</scope>
</reference>
<dbReference type="PROSITE" id="PS50113">
    <property type="entry name" value="PAC"/>
    <property type="match status" value="1"/>
</dbReference>
<dbReference type="InterPro" id="IPR004358">
    <property type="entry name" value="Sig_transdc_His_kin-like_C"/>
</dbReference>
<feature type="domain" description="Histidine kinase" evidence="5">
    <location>
        <begin position="186"/>
        <end position="402"/>
    </location>
</feature>
<feature type="domain" description="PAS" evidence="7">
    <location>
        <begin position="31"/>
        <end position="105"/>
    </location>
</feature>
<evidence type="ECO:0000256" key="4">
    <source>
        <dbReference type="PROSITE-ProRule" id="PRU00169"/>
    </source>
</evidence>
<dbReference type="PROSITE" id="PS50109">
    <property type="entry name" value="HIS_KIN"/>
    <property type="match status" value="2"/>
</dbReference>
<dbReference type="PROSITE" id="PS50110">
    <property type="entry name" value="RESPONSE_REGULATORY"/>
    <property type="match status" value="1"/>
</dbReference>
<feature type="domain" description="Histidine kinase" evidence="5">
    <location>
        <begin position="749"/>
        <end position="965"/>
    </location>
</feature>
<comment type="catalytic activity">
    <reaction evidence="1">
        <text>ATP + protein L-histidine = ADP + protein N-phospho-L-histidine.</text>
        <dbReference type="EC" id="2.7.13.3"/>
    </reaction>
</comment>
<dbReference type="SMART" id="SM00388">
    <property type="entry name" value="HisKA"/>
    <property type="match status" value="2"/>
</dbReference>
<evidence type="ECO:0000313" key="10">
    <source>
        <dbReference type="Proteomes" id="UP001308005"/>
    </source>
</evidence>
<evidence type="ECO:0000256" key="3">
    <source>
        <dbReference type="ARBA" id="ARBA00022553"/>
    </source>
</evidence>
<dbReference type="Proteomes" id="UP001308005">
    <property type="component" value="Unassembled WGS sequence"/>
</dbReference>
<dbReference type="SMART" id="SM00091">
    <property type="entry name" value="PAS"/>
    <property type="match status" value="2"/>
</dbReference>
<dbReference type="InterPro" id="IPR011006">
    <property type="entry name" value="CheY-like_superfamily"/>
</dbReference>
<dbReference type="SUPFAM" id="SSF52172">
    <property type="entry name" value="CheY-like"/>
    <property type="match status" value="1"/>
</dbReference>
<protein>
    <recommendedName>
        <fullName evidence="2">histidine kinase</fullName>
        <ecNumber evidence="2">2.7.13.3</ecNumber>
    </recommendedName>
</protein>
<dbReference type="GO" id="GO:0005524">
    <property type="term" value="F:ATP binding"/>
    <property type="evidence" value="ECO:0007669"/>
    <property type="project" value="UniProtKB-KW"/>
</dbReference>
<organism evidence="9 10">
    <name type="scientific">Candidatus Thiothrix phosphatis</name>
    <dbReference type="NCBI Taxonomy" id="3112415"/>
    <lineage>
        <taxon>Bacteria</taxon>
        <taxon>Pseudomonadati</taxon>
        <taxon>Pseudomonadota</taxon>
        <taxon>Gammaproteobacteria</taxon>
        <taxon>Thiotrichales</taxon>
        <taxon>Thiotrichaceae</taxon>
        <taxon>Thiothrix</taxon>
    </lineage>
</organism>
<dbReference type="SMART" id="SM00387">
    <property type="entry name" value="HATPase_c"/>
    <property type="match status" value="2"/>
</dbReference>
<dbReference type="CDD" id="cd00130">
    <property type="entry name" value="PAS"/>
    <property type="match status" value="2"/>
</dbReference>
<dbReference type="InterPro" id="IPR001789">
    <property type="entry name" value="Sig_transdc_resp-reg_receiver"/>
</dbReference>
<dbReference type="CDD" id="cd00082">
    <property type="entry name" value="HisKA"/>
    <property type="match status" value="2"/>
</dbReference>
<dbReference type="InterPro" id="IPR001610">
    <property type="entry name" value="PAC"/>
</dbReference>
<reference evidence="9 10" key="2">
    <citation type="submission" date="2024-01" db="EMBL/GenBank/DDBJ databases">
        <authorList>
            <person name="Xie X."/>
        </authorList>
    </citation>
    <scope>NUCLEOTIDE SEQUENCE [LARGE SCALE GENOMIC DNA]</scope>
    <source>
        <strain evidence="9">SCUT-1</strain>
    </source>
</reference>
<dbReference type="PRINTS" id="PR00344">
    <property type="entry name" value="BCTRLSENSOR"/>
</dbReference>
<dbReference type="Pfam" id="PF00072">
    <property type="entry name" value="Response_reg"/>
    <property type="match status" value="1"/>
</dbReference>
<feature type="domain" description="Response regulatory" evidence="6">
    <location>
        <begin position="444"/>
        <end position="559"/>
    </location>
</feature>
<dbReference type="Pfam" id="PF08448">
    <property type="entry name" value="PAS_4"/>
    <property type="match status" value="1"/>
</dbReference>
<dbReference type="InterPro" id="IPR036097">
    <property type="entry name" value="HisK_dim/P_sf"/>
</dbReference>
<dbReference type="RefSeq" id="WP_324694063.1">
    <property type="nucleotide sequence ID" value="NZ_JAYMYJ010000052.1"/>
</dbReference>
<dbReference type="InterPro" id="IPR005467">
    <property type="entry name" value="His_kinase_dom"/>
</dbReference>
<dbReference type="NCBIfam" id="TIGR00229">
    <property type="entry name" value="sensory_box"/>
    <property type="match status" value="2"/>
</dbReference>
<dbReference type="SUPFAM" id="SSF55785">
    <property type="entry name" value="PYP-like sensor domain (PAS domain)"/>
    <property type="match status" value="2"/>
</dbReference>
<dbReference type="InterPro" id="IPR003594">
    <property type="entry name" value="HATPase_dom"/>
</dbReference>
<evidence type="ECO:0000259" key="8">
    <source>
        <dbReference type="PROSITE" id="PS50113"/>
    </source>
</evidence>
<gene>
    <name evidence="9" type="ORF">VSS37_06880</name>
</gene>
<dbReference type="EC" id="2.7.13.3" evidence="2"/>
<dbReference type="PANTHER" id="PTHR43547">
    <property type="entry name" value="TWO-COMPONENT HISTIDINE KINASE"/>
    <property type="match status" value="1"/>
</dbReference>
<evidence type="ECO:0000313" key="9">
    <source>
        <dbReference type="EMBL" id="MEB4590697.1"/>
    </source>
</evidence>
<dbReference type="PANTHER" id="PTHR43547:SF2">
    <property type="entry name" value="HYBRID SIGNAL TRANSDUCTION HISTIDINE KINASE C"/>
    <property type="match status" value="1"/>
</dbReference>
<feature type="modified residue" description="4-aspartylphosphate" evidence="4">
    <location>
        <position position="492"/>
    </location>
</feature>
<dbReference type="EMBL" id="JAYMYJ010000052">
    <property type="protein sequence ID" value="MEB4590697.1"/>
    <property type="molecule type" value="Genomic_DNA"/>
</dbReference>
<dbReference type="InterPro" id="IPR013656">
    <property type="entry name" value="PAS_4"/>
</dbReference>
<comment type="caution">
    <text evidence="9">The sequence shown here is derived from an EMBL/GenBank/DDBJ whole genome shotgun (WGS) entry which is preliminary data.</text>
</comment>
<keyword evidence="10" id="KW-1185">Reference proteome</keyword>
<dbReference type="SUPFAM" id="SSF47384">
    <property type="entry name" value="Homodimeric domain of signal transducing histidine kinase"/>
    <property type="match status" value="2"/>
</dbReference>
<dbReference type="Pfam" id="PF02518">
    <property type="entry name" value="HATPase_c"/>
    <property type="match status" value="2"/>
</dbReference>